<reference evidence="2" key="1">
    <citation type="journal article" date="2014" name="Int. J. Syst. Evol. Microbiol.">
        <title>Complete genome sequence of Corynebacterium casei LMG S-19264T (=DSM 44701T), isolated from a smear-ripened cheese.</title>
        <authorList>
            <consortium name="US DOE Joint Genome Institute (JGI-PGF)"/>
            <person name="Walter F."/>
            <person name="Albersmeier A."/>
            <person name="Kalinowski J."/>
            <person name="Ruckert C."/>
        </authorList>
    </citation>
    <scope>NUCLEOTIDE SEQUENCE</scope>
    <source>
        <strain evidence="2">JCM 4790</strain>
    </source>
</reference>
<gene>
    <name evidence="2" type="ORF">GCM10010358_48130</name>
</gene>
<dbReference type="Proteomes" id="UP000619244">
    <property type="component" value="Unassembled WGS sequence"/>
</dbReference>
<evidence type="ECO:0000256" key="1">
    <source>
        <dbReference type="SAM" id="MobiDB-lite"/>
    </source>
</evidence>
<dbReference type="EMBL" id="BMVU01000026">
    <property type="protein sequence ID" value="GGX88546.1"/>
    <property type="molecule type" value="Genomic_DNA"/>
</dbReference>
<feature type="region of interest" description="Disordered" evidence="1">
    <location>
        <begin position="19"/>
        <end position="54"/>
    </location>
</feature>
<sequence>MGGRGRRWRVVWCRDTYVRRSSPRPRTGSAGGRPVRSAQRAEAADEWKADSGGPVSAEEVAAGALTAVRVLVYGHGDPSGTVRPVPDTFTLVPGTRPPPDAEGRCPLG</sequence>
<evidence type="ECO:0000313" key="2">
    <source>
        <dbReference type="EMBL" id="GGX88546.1"/>
    </source>
</evidence>
<name>A0A918U3X0_9ACTN</name>
<evidence type="ECO:0000313" key="3">
    <source>
        <dbReference type="Proteomes" id="UP000619244"/>
    </source>
</evidence>
<reference evidence="2" key="2">
    <citation type="submission" date="2020-09" db="EMBL/GenBank/DDBJ databases">
        <authorList>
            <person name="Sun Q."/>
            <person name="Ohkuma M."/>
        </authorList>
    </citation>
    <scope>NUCLEOTIDE SEQUENCE</scope>
    <source>
        <strain evidence="2">JCM 4790</strain>
    </source>
</reference>
<protein>
    <submittedName>
        <fullName evidence="2">Uncharacterized protein</fullName>
    </submittedName>
</protein>
<feature type="region of interest" description="Disordered" evidence="1">
    <location>
        <begin position="75"/>
        <end position="108"/>
    </location>
</feature>
<comment type="caution">
    <text evidence="2">The sequence shown here is derived from an EMBL/GenBank/DDBJ whole genome shotgun (WGS) entry which is preliminary data.</text>
</comment>
<organism evidence="2 3">
    <name type="scientific">Streptomyces minutiscleroticus</name>
    <dbReference type="NCBI Taxonomy" id="68238"/>
    <lineage>
        <taxon>Bacteria</taxon>
        <taxon>Bacillati</taxon>
        <taxon>Actinomycetota</taxon>
        <taxon>Actinomycetes</taxon>
        <taxon>Kitasatosporales</taxon>
        <taxon>Streptomycetaceae</taxon>
        <taxon>Streptomyces</taxon>
    </lineage>
</organism>
<feature type="compositionally biased region" description="Basic and acidic residues" evidence="1">
    <location>
        <begin position="99"/>
        <end position="108"/>
    </location>
</feature>
<keyword evidence="3" id="KW-1185">Reference proteome</keyword>
<accession>A0A918U3X0</accession>
<proteinExistence type="predicted"/>
<dbReference type="AlphaFoldDB" id="A0A918U3X0"/>